<name>A0A846HJK1_9CYAN</name>
<dbReference type="Proteomes" id="UP000031549">
    <property type="component" value="Unassembled WGS sequence"/>
</dbReference>
<dbReference type="EMBL" id="JTCM02000150">
    <property type="protein sequence ID" value="NEU77048.1"/>
    <property type="molecule type" value="Genomic_DNA"/>
</dbReference>
<proteinExistence type="predicted"/>
<protein>
    <submittedName>
        <fullName evidence="1">Uncharacterized protein</fullName>
    </submittedName>
</protein>
<comment type="caution">
    <text evidence="1">The sequence shown here is derived from an EMBL/GenBank/DDBJ whole genome shotgun (WGS) entry which is preliminary data.</text>
</comment>
<gene>
    <name evidence="1" type="ORF">PI95_032260</name>
</gene>
<accession>A0A846HJK1</accession>
<evidence type="ECO:0000313" key="1">
    <source>
        <dbReference type="EMBL" id="NEU77048.1"/>
    </source>
</evidence>
<reference evidence="1 2" key="1">
    <citation type="journal article" date="2015" name="Genome Announc.">
        <title>Draft Genome Sequence of Cyanobacterium Hassallia byssoidea Strain VB512170, Isolated from Monuments in India.</title>
        <authorList>
            <person name="Singh D."/>
            <person name="Chandrababunaidu M.M."/>
            <person name="Panda A."/>
            <person name="Sen D."/>
            <person name="Bhattacharyya S."/>
            <person name="Adhikary S.P."/>
            <person name="Tripathy S."/>
        </authorList>
    </citation>
    <scope>NUCLEOTIDE SEQUENCE [LARGE SCALE GENOMIC DNA]</scope>
    <source>
        <strain evidence="1 2">VB512170</strain>
    </source>
</reference>
<organism evidence="1 2">
    <name type="scientific">Hassallia byssoidea VB512170</name>
    <dbReference type="NCBI Taxonomy" id="1304833"/>
    <lineage>
        <taxon>Bacteria</taxon>
        <taxon>Bacillati</taxon>
        <taxon>Cyanobacteriota</taxon>
        <taxon>Cyanophyceae</taxon>
        <taxon>Nostocales</taxon>
        <taxon>Tolypothrichaceae</taxon>
        <taxon>Hassallia</taxon>
    </lineage>
</organism>
<evidence type="ECO:0000313" key="2">
    <source>
        <dbReference type="Proteomes" id="UP000031549"/>
    </source>
</evidence>
<dbReference type="AlphaFoldDB" id="A0A846HJK1"/>
<sequence>MKDSIQIFLGIAALIGIAYRVFQVEKAIYDNIKALKELLVNQISETERDFAIHAALYQERTKHVDYLLHGLEEKIDHKFNRLFEEFKEMKAEQKYKRKADEN</sequence>
<keyword evidence="2" id="KW-1185">Reference proteome</keyword>
<dbReference type="RefSeq" id="WP_039752242.1">
    <property type="nucleotide sequence ID" value="NZ_JTCM02000150.1"/>
</dbReference>